<feature type="binding site" evidence="2">
    <location>
        <position position="79"/>
    </location>
    <ligand>
        <name>Fe cation</name>
        <dbReference type="ChEBI" id="CHEBI:24875"/>
    </ligand>
</feature>
<evidence type="ECO:0000313" key="6">
    <source>
        <dbReference type="EMBL" id="SDQ21142.1"/>
    </source>
</evidence>
<feature type="domain" description="Pirin N-terminal" evidence="4">
    <location>
        <begin position="40"/>
        <end position="141"/>
    </location>
</feature>
<dbReference type="AlphaFoldDB" id="A0A1H0Z103"/>
<evidence type="ECO:0000313" key="7">
    <source>
        <dbReference type="Proteomes" id="UP000199301"/>
    </source>
</evidence>
<comment type="similarity">
    <text evidence="1 3">Belongs to the pirin family.</text>
</comment>
<evidence type="ECO:0000259" key="4">
    <source>
        <dbReference type="Pfam" id="PF02678"/>
    </source>
</evidence>
<dbReference type="OrthoDB" id="321327at2"/>
<sequence length="326" mass="35075">MSNLETAPEELVCSATPADDAPSGVVLDSREVPLGGPRAMRVRRTLPQRARSLIGAWCFVDHYGPEDVSATGGMRVPGHPHVGLRTVSWLFSGEIEHRDTTGAHAFVRPGELNLMTAGSGIAHSEYSTSRTGVLHGVQLWLALPEDHRFTAPGFEHYAPSAFEHAGARVLVFLGELCGVSSPVRTFSPLLGAELTLPAGRTLRLDVDPTFEHGVLVDTGAVTTAGVDATAGQLVYRAPGAREVSLRAGDEGARVLLLGGRPLEERIVMWWNFVGRTHEEILAWREQWHAARAGGGADSTRFGAFPVQWQETLPAPEPPAARLKPRG</sequence>
<evidence type="ECO:0000256" key="3">
    <source>
        <dbReference type="RuleBase" id="RU003457"/>
    </source>
</evidence>
<dbReference type="PANTHER" id="PTHR13903:SF8">
    <property type="entry name" value="PIRIN"/>
    <property type="match status" value="1"/>
</dbReference>
<dbReference type="InterPro" id="IPR008778">
    <property type="entry name" value="Pirin_C_dom"/>
</dbReference>
<protein>
    <recommendedName>
        <fullName evidence="8">Pirin</fullName>
    </recommendedName>
</protein>
<keyword evidence="2" id="KW-0408">Iron</keyword>
<organism evidence="6 7">
    <name type="scientific">Actinopolyspora saharensis</name>
    <dbReference type="NCBI Taxonomy" id="995062"/>
    <lineage>
        <taxon>Bacteria</taxon>
        <taxon>Bacillati</taxon>
        <taxon>Actinomycetota</taxon>
        <taxon>Actinomycetes</taxon>
        <taxon>Actinopolysporales</taxon>
        <taxon>Actinopolysporaceae</taxon>
        <taxon>Actinopolyspora</taxon>
    </lineage>
</organism>
<name>A0A1H0Z103_9ACTN</name>
<dbReference type="InterPro" id="IPR011051">
    <property type="entry name" value="RmlC_Cupin_sf"/>
</dbReference>
<dbReference type="SUPFAM" id="SSF51182">
    <property type="entry name" value="RmlC-like cupins"/>
    <property type="match status" value="1"/>
</dbReference>
<dbReference type="RefSeq" id="WP_092521082.1">
    <property type="nucleotide sequence ID" value="NZ_FNKO01000001.1"/>
</dbReference>
<evidence type="ECO:0000256" key="1">
    <source>
        <dbReference type="ARBA" id="ARBA00008416"/>
    </source>
</evidence>
<feature type="domain" description="Pirin C-terminal" evidence="5">
    <location>
        <begin position="193"/>
        <end position="291"/>
    </location>
</feature>
<proteinExistence type="inferred from homology"/>
<dbReference type="InterPro" id="IPR014710">
    <property type="entry name" value="RmlC-like_jellyroll"/>
</dbReference>
<dbReference type="InterPro" id="IPR003829">
    <property type="entry name" value="Pirin_N_dom"/>
</dbReference>
<feature type="binding site" evidence="2">
    <location>
        <position position="125"/>
    </location>
    <ligand>
        <name>Fe cation</name>
        <dbReference type="ChEBI" id="CHEBI:24875"/>
    </ligand>
</feature>
<dbReference type="Proteomes" id="UP000199301">
    <property type="component" value="Unassembled WGS sequence"/>
</dbReference>
<dbReference type="EMBL" id="FNKO01000001">
    <property type="protein sequence ID" value="SDQ21142.1"/>
    <property type="molecule type" value="Genomic_DNA"/>
</dbReference>
<feature type="binding site" evidence="2">
    <location>
        <position position="123"/>
    </location>
    <ligand>
        <name>Fe cation</name>
        <dbReference type="ChEBI" id="CHEBI:24875"/>
    </ligand>
</feature>
<evidence type="ECO:0000259" key="5">
    <source>
        <dbReference type="Pfam" id="PF05726"/>
    </source>
</evidence>
<dbReference type="PANTHER" id="PTHR13903">
    <property type="entry name" value="PIRIN-RELATED"/>
    <property type="match status" value="1"/>
</dbReference>
<evidence type="ECO:0008006" key="8">
    <source>
        <dbReference type="Google" id="ProtNLM"/>
    </source>
</evidence>
<reference evidence="7" key="1">
    <citation type="submission" date="2016-10" db="EMBL/GenBank/DDBJ databases">
        <authorList>
            <person name="Varghese N."/>
            <person name="Submissions S."/>
        </authorList>
    </citation>
    <scope>NUCLEOTIDE SEQUENCE [LARGE SCALE GENOMIC DNA]</scope>
    <source>
        <strain evidence="7">DSM 45459</strain>
    </source>
</reference>
<dbReference type="GO" id="GO:0046872">
    <property type="term" value="F:metal ion binding"/>
    <property type="evidence" value="ECO:0007669"/>
    <property type="project" value="UniProtKB-KW"/>
</dbReference>
<feature type="binding site" evidence="2">
    <location>
        <position position="81"/>
    </location>
    <ligand>
        <name>Fe cation</name>
        <dbReference type="ChEBI" id="CHEBI:24875"/>
    </ligand>
</feature>
<accession>A0A1H0Z103</accession>
<gene>
    <name evidence="6" type="ORF">SAMN04489718_0783</name>
</gene>
<dbReference type="Pfam" id="PF05726">
    <property type="entry name" value="Pirin_C"/>
    <property type="match status" value="1"/>
</dbReference>
<dbReference type="InterPro" id="IPR012093">
    <property type="entry name" value="Pirin"/>
</dbReference>
<dbReference type="PIRSF" id="PIRSF006232">
    <property type="entry name" value="Pirin"/>
    <property type="match status" value="1"/>
</dbReference>
<keyword evidence="7" id="KW-1185">Reference proteome</keyword>
<keyword evidence="2" id="KW-0479">Metal-binding</keyword>
<dbReference type="Pfam" id="PF02678">
    <property type="entry name" value="Pirin"/>
    <property type="match status" value="1"/>
</dbReference>
<dbReference type="Gene3D" id="2.60.120.10">
    <property type="entry name" value="Jelly Rolls"/>
    <property type="match status" value="1"/>
</dbReference>
<comment type="cofactor">
    <cofactor evidence="2">
        <name>Fe cation</name>
        <dbReference type="ChEBI" id="CHEBI:24875"/>
    </cofactor>
    <text evidence="2">Binds 1 Fe cation per subunit.</text>
</comment>
<dbReference type="CDD" id="cd02247">
    <property type="entry name" value="cupin_pirin_C"/>
    <property type="match status" value="1"/>
</dbReference>
<evidence type="ECO:0000256" key="2">
    <source>
        <dbReference type="PIRSR" id="PIRSR006232-1"/>
    </source>
</evidence>
<dbReference type="CDD" id="cd02909">
    <property type="entry name" value="cupin_pirin_N"/>
    <property type="match status" value="1"/>
</dbReference>